<dbReference type="EMBL" id="NRPP01000007">
    <property type="protein sequence ID" value="TFJ28671.1"/>
    <property type="molecule type" value="Genomic_DNA"/>
</dbReference>
<sequence>MQEIMEDLLISEIPWKVFKENYYTVQDMRLICFDNNSNNLGLDFRKKDIDKYVVQSFSDMENTLIIDKYNFESNLRKVEVYRCFDLDSNIVSYIREFLILKKASVPFKKFLSYIKKTIVQISCAPYILEVSANKHDIDGKFVYESLCSFFAFDEAKTLEEFEKLDMEDISGNSYIENRVNATLVEINKKIPDRNLNQYYLIYCILLKMYEINFKSNKGSKNKMLELLQCVNKELYAYAENELFLAYLLFSKDKRVNSFFGAIQTNSKDVILKIRGMAWDLFHLRNLETQVAHRNSNTKHMYMHYFCSRDEGINEILELNPIRRMIIKDERCYPLHEHNIFQTEFGDTVLGSLREYERYRKDNIGKVKLFKVASRYEKSLINLLKK</sequence>
<dbReference type="RefSeq" id="WP_135025749.1">
    <property type="nucleotide sequence ID" value="NZ_JBFUWK010000004.1"/>
</dbReference>
<evidence type="ECO:0000313" key="2">
    <source>
        <dbReference type="Proteomes" id="UP000297938"/>
    </source>
</evidence>
<dbReference type="AlphaFoldDB" id="A0A7Z8D069"/>
<evidence type="ECO:0000313" key="1">
    <source>
        <dbReference type="EMBL" id="TFJ28671.1"/>
    </source>
</evidence>
<name>A0A7Z8D069_CARDV</name>
<proteinExistence type="predicted"/>
<accession>A0A7Z8D069</accession>
<comment type="caution">
    <text evidence="1">The sequence shown here is derived from an EMBL/GenBank/DDBJ whole genome shotgun (WGS) entry which is preliminary data.</text>
</comment>
<protein>
    <submittedName>
        <fullName evidence="1">Uncharacterized protein</fullName>
    </submittedName>
</protein>
<organism evidence="1 2">
    <name type="scientific">Carnobacterium divergens</name>
    <name type="common">Lactobacillus divergens</name>
    <dbReference type="NCBI Taxonomy" id="2748"/>
    <lineage>
        <taxon>Bacteria</taxon>
        <taxon>Bacillati</taxon>
        <taxon>Bacillota</taxon>
        <taxon>Bacilli</taxon>
        <taxon>Lactobacillales</taxon>
        <taxon>Carnobacteriaceae</taxon>
        <taxon>Carnobacterium</taxon>
    </lineage>
</organism>
<dbReference type="Proteomes" id="UP000297938">
    <property type="component" value="Unassembled WGS sequence"/>
</dbReference>
<reference evidence="1 2" key="1">
    <citation type="journal article" date="2018" name="Int. J. Food Microbiol.">
        <title>Growth of Carnobacterium spp. isolated from chilled vacuum-packaged meat under relevant acidic conditions.</title>
        <authorList>
            <person name="Zhang P."/>
            <person name="Badoni M."/>
            <person name="Ganzle M."/>
            <person name="Yang X."/>
        </authorList>
    </citation>
    <scope>NUCLEOTIDE SEQUENCE [LARGE SCALE GENOMIC DNA]</scope>
    <source>
        <strain evidence="1 2">B2</strain>
    </source>
</reference>
<gene>
    <name evidence="1" type="ORF">CKN69_03840</name>
</gene>